<evidence type="ECO:0000256" key="1">
    <source>
        <dbReference type="SAM" id="Phobius"/>
    </source>
</evidence>
<keyword evidence="1" id="KW-0472">Membrane</keyword>
<dbReference type="KEGG" id="haby:HLVA_02760"/>
<evidence type="ECO:0000313" key="2">
    <source>
        <dbReference type="EMBL" id="BDU49707.1"/>
    </source>
</evidence>
<keyword evidence="3" id="KW-1185">Reference proteome</keyword>
<dbReference type="EMBL" id="AP027059">
    <property type="protein sequence ID" value="BDU49707.1"/>
    <property type="molecule type" value="Genomic_DNA"/>
</dbReference>
<sequence>MKNINEFITQHNNYITSENLDINIHRTAITILSHERLIHLIIMLFTILFTFIFLALSLILNFISLYIIFLIFLLLSIAYIAYYFKLENTTQNWEIILYKKINSASSGRT</sequence>
<keyword evidence="1" id="KW-0812">Transmembrane</keyword>
<keyword evidence="1" id="KW-1133">Transmembrane helix</keyword>
<reference evidence="2 3" key="1">
    <citation type="submission" date="2022-11" db="EMBL/GenBank/DDBJ databases">
        <title>Haliovirga abyssi gen. nov., sp. nov., a mesophilic fermentative bacterium isolated from the Iheya North hydrothermal field and the proposal of Haliovirgaceae fam. nov.</title>
        <authorList>
            <person name="Miyazaki U."/>
            <person name="Tame A."/>
            <person name="Miyazaki J."/>
            <person name="Takai K."/>
            <person name="Sawayama S."/>
            <person name="Kitajima M."/>
            <person name="Okamoto A."/>
            <person name="Nakagawa S."/>
        </authorList>
    </citation>
    <scope>NUCLEOTIDE SEQUENCE [LARGE SCALE GENOMIC DNA]</scope>
    <source>
        <strain evidence="2 3">IC12</strain>
    </source>
</reference>
<gene>
    <name evidence="2" type="ORF">HLVA_02760</name>
</gene>
<accession>A0AAU9DIT1</accession>
<feature type="transmembrane region" description="Helical" evidence="1">
    <location>
        <begin position="65"/>
        <end position="84"/>
    </location>
</feature>
<organism evidence="2 3">
    <name type="scientific">Haliovirga abyssi</name>
    <dbReference type="NCBI Taxonomy" id="2996794"/>
    <lineage>
        <taxon>Bacteria</taxon>
        <taxon>Fusobacteriati</taxon>
        <taxon>Fusobacteriota</taxon>
        <taxon>Fusobacteriia</taxon>
        <taxon>Fusobacteriales</taxon>
        <taxon>Haliovirgaceae</taxon>
        <taxon>Haliovirga</taxon>
    </lineage>
</organism>
<proteinExistence type="predicted"/>
<feature type="transmembrane region" description="Helical" evidence="1">
    <location>
        <begin position="37"/>
        <end position="59"/>
    </location>
</feature>
<dbReference type="AlphaFoldDB" id="A0AAU9DIT1"/>
<dbReference type="RefSeq" id="WP_307904653.1">
    <property type="nucleotide sequence ID" value="NZ_AP027059.1"/>
</dbReference>
<evidence type="ECO:0000313" key="3">
    <source>
        <dbReference type="Proteomes" id="UP001321582"/>
    </source>
</evidence>
<protein>
    <submittedName>
        <fullName evidence="2">Uncharacterized protein</fullName>
    </submittedName>
</protein>
<name>A0AAU9DIT1_9FUSO</name>
<dbReference type="Proteomes" id="UP001321582">
    <property type="component" value="Chromosome"/>
</dbReference>